<evidence type="ECO:0000313" key="10">
    <source>
        <dbReference type="Proteomes" id="UP001500363"/>
    </source>
</evidence>
<evidence type="ECO:0000256" key="5">
    <source>
        <dbReference type="ARBA" id="ARBA00022989"/>
    </source>
</evidence>
<feature type="domain" description="ABC3 transporter permease C-terminal" evidence="8">
    <location>
        <begin position="494"/>
        <end position="612"/>
    </location>
</feature>
<feature type="transmembrane region" description="Helical" evidence="7">
    <location>
        <begin position="490"/>
        <end position="514"/>
    </location>
</feature>
<keyword evidence="4 7" id="KW-0812">Transmembrane</keyword>
<feature type="transmembrane region" description="Helical" evidence="7">
    <location>
        <begin position="587"/>
        <end position="606"/>
    </location>
</feature>
<sequence>MSLGALRDRWHLFAGAVVAVAFGVGLIQSALQVMAATDAPALPPGLSGLERSKIRDGYAGAATLLGMSVMLAVFLTVFVVSTTFGFAVVQRRRELGLLRLVGAQRSSLRVMLLLEATVLGLVGTVLGVPLGLLGAWAQSTLLIELGMLPSWFEAPWIWGPMWVAAFVGVGTAVVGAFAAAWRASRVSALEAIGDLPRTMPAMTGWRWFWGLSSAAFTVVMVIAAQASRDFVAGLLIALVVMISGSVALSQLSPVVVPVAGRLPALVLRGSVVTDLAKAGVLHAVRRSAATAAPLIVLVGLLAGLWGVFGSLAKAVGEEQRQLISADLVVEGSVEPGEGIAAVSEQTTVPVTIVGKKKRTRYSEAIGIDPVGYQRTHELRPRKGSLDKLSGATIAIGPGMAVEGYRLGETLTATIGGKRHQLKVVAIMPETLDVTENFFVPKALTDGMDGTTETLVTLEPGADAKAFGGEVRTVKEWAEDNAAVEQRDDTGIFVVLMGLAGVYAAVAVVNAVVMAAAERRREFALARMAGLTRRQVVGIATVESLTVVVVGVLLGSVVAGAAMAGIAAGTAQMFGVVVVAVPWRLLGIILAGSLAVVGGTAAITAWTTTRFSPVVVLGGRE</sequence>
<evidence type="ECO:0000313" key="9">
    <source>
        <dbReference type="EMBL" id="GAA1556775.1"/>
    </source>
</evidence>
<keyword evidence="5 7" id="KW-1133">Transmembrane helix</keyword>
<keyword evidence="10" id="KW-1185">Reference proteome</keyword>
<proteinExistence type="inferred from homology"/>
<dbReference type="Proteomes" id="UP001500363">
    <property type="component" value="Unassembled WGS sequence"/>
</dbReference>
<name>A0ABN2CFG4_9ACTN</name>
<evidence type="ECO:0000256" key="7">
    <source>
        <dbReference type="SAM" id="Phobius"/>
    </source>
</evidence>
<feature type="transmembrane region" description="Helical" evidence="7">
    <location>
        <begin position="535"/>
        <end position="554"/>
    </location>
</feature>
<protein>
    <recommendedName>
        <fullName evidence="8">ABC3 transporter permease C-terminal domain-containing protein</fullName>
    </recommendedName>
</protein>
<evidence type="ECO:0000259" key="8">
    <source>
        <dbReference type="Pfam" id="PF02687"/>
    </source>
</evidence>
<dbReference type="Pfam" id="PF02687">
    <property type="entry name" value="FtsX"/>
    <property type="match status" value="2"/>
</dbReference>
<evidence type="ECO:0000256" key="2">
    <source>
        <dbReference type="ARBA" id="ARBA00005236"/>
    </source>
</evidence>
<organism evidence="9 10">
    <name type="scientific">Kribbella lupini</name>
    <dbReference type="NCBI Taxonomy" id="291602"/>
    <lineage>
        <taxon>Bacteria</taxon>
        <taxon>Bacillati</taxon>
        <taxon>Actinomycetota</taxon>
        <taxon>Actinomycetes</taxon>
        <taxon>Propionibacteriales</taxon>
        <taxon>Kribbellaceae</taxon>
        <taxon>Kribbella</taxon>
    </lineage>
</organism>
<feature type="domain" description="ABC3 transporter permease C-terminal" evidence="8">
    <location>
        <begin position="69"/>
        <end position="187"/>
    </location>
</feature>
<dbReference type="EMBL" id="BAAANC010000004">
    <property type="protein sequence ID" value="GAA1556775.1"/>
    <property type="molecule type" value="Genomic_DNA"/>
</dbReference>
<feature type="transmembrane region" description="Helical" evidence="7">
    <location>
        <begin position="157"/>
        <end position="183"/>
    </location>
</feature>
<feature type="transmembrane region" description="Helical" evidence="7">
    <location>
        <begin position="291"/>
        <end position="312"/>
    </location>
</feature>
<gene>
    <name evidence="9" type="ORF">GCM10009741_71810</name>
</gene>
<feature type="transmembrane region" description="Helical" evidence="7">
    <location>
        <begin position="59"/>
        <end position="89"/>
    </location>
</feature>
<comment type="similarity">
    <text evidence="2">Belongs to the ABC-4 integral membrane protein family. LolC/E subfamily.</text>
</comment>
<keyword evidence="6 7" id="KW-0472">Membrane</keyword>
<reference evidence="9 10" key="1">
    <citation type="journal article" date="2019" name="Int. J. Syst. Evol. Microbiol.">
        <title>The Global Catalogue of Microorganisms (GCM) 10K type strain sequencing project: providing services to taxonomists for standard genome sequencing and annotation.</title>
        <authorList>
            <consortium name="The Broad Institute Genomics Platform"/>
            <consortium name="The Broad Institute Genome Sequencing Center for Infectious Disease"/>
            <person name="Wu L."/>
            <person name="Ma J."/>
        </authorList>
    </citation>
    <scope>NUCLEOTIDE SEQUENCE [LARGE SCALE GENOMIC DNA]</scope>
    <source>
        <strain evidence="9 10">JCM 14303</strain>
    </source>
</reference>
<accession>A0ABN2CFG4</accession>
<feature type="transmembrane region" description="Helical" evidence="7">
    <location>
        <begin position="110"/>
        <end position="137"/>
    </location>
</feature>
<feature type="transmembrane region" description="Helical" evidence="7">
    <location>
        <begin position="204"/>
        <end position="224"/>
    </location>
</feature>
<evidence type="ECO:0000256" key="4">
    <source>
        <dbReference type="ARBA" id="ARBA00022692"/>
    </source>
</evidence>
<evidence type="ECO:0000256" key="3">
    <source>
        <dbReference type="ARBA" id="ARBA00022475"/>
    </source>
</evidence>
<dbReference type="InterPro" id="IPR003838">
    <property type="entry name" value="ABC3_permease_C"/>
</dbReference>
<comment type="subcellular location">
    <subcellularLocation>
        <location evidence="1">Cell membrane</location>
        <topology evidence="1">Multi-pass membrane protein</topology>
    </subcellularLocation>
</comment>
<keyword evidence="3" id="KW-1003">Cell membrane</keyword>
<comment type="caution">
    <text evidence="9">The sequence shown here is derived from an EMBL/GenBank/DDBJ whole genome shotgun (WGS) entry which is preliminary data.</text>
</comment>
<feature type="transmembrane region" description="Helical" evidence="7">
    <location>
        <begin position="560"/>
        <end position="580"/>
    </location>
</feature>
<evidence type="ECO:0000256" key="6">
    <source>
        <dbReference type="ARBA" id="ARBA00023136"/>
    </source>
</evidence>
<dbReference type="PANTHER" id="PTHR30489:SF0">
    <property type="entry name" value="LIPOPROTEIN-RELEASING SYSTEM TRANSMEMBRANE PROTEIN LOLE"/>
    <property type="match status" value="1"/>
</dbReference>
<dbReference type="InterPro" id="IPR051447">
    <property type="entry name" value="Lipoprotein-release_system"/>
</dbReference>
<feature type="transmembrane region" description="Helical" evidence="7">
    <location>
        <begin position="230"/>
        <end position="251"/>
    </location>
</feature>
<evidence type="ECO:0000256" key="1">
    <source>
        <dbReference type="ARBA" id="ARBA00004651"/>
    </source>
</evidence>
<dbReference type="PANTHER" id="PTHR30489">
    <property type="entry name" value="LIPOPROTEIN-RELEASING SYSTEM TRANSMEMBRANE PROTEIN LOLE"/>
    <property type="match status" value="1"/>
</dbReference>